<dbReference type="EMBL" id="CM009292">
    <property type="protein sequence ID" value="PNT43710.1"/>
    <property type="molecule type" value="Genomic_DNA"/>
</dbReference>
<name>A0A2K2B1P8_POPTR</name>
<evidence type="ECO:0000313" key="3">
    <source>
        <dbReference type="Proteomes" id="UP000006729"/>
    </source>
</evidence>
<sequence length="63" mass="7131">MLGTYFEERNLKLGFKKGEEGNLNFSCIHSLNLYPKEVARPNQQQGTISRPQTPSTSHPRVGK</sequence>
<dbReference type="AlphaFoldDB" id="A0A2K2B1P8"/>
<evidence type="ECO:0000313" key="2">
    <source>
        <dbReference type="EMBL" id="PNT43710.1"/>
    </source>
</evidence>
<proteinExistence type="predicted"/>
<feature type="region of interest" description="Disordered" evidence="1">
    <location>
        <begin position="39"/>
        <end position="63"/>
    </location>
</feature>
<protein>
    <submittedName>
        <fullName evidence="2">Uncharacterized protein</fullName>
    </submittedName>
</protein>
<dbReference type="InParanoid" id="A0A2K2B1P8"/>
<gene>
    <name evidence="2" type="ORF">POPTR_003G049900</name>
</gene>
<accession>A0A2K2B1P8</accession>
<keyword evidence="3" id="KW-1185">Reference proteome</keyword>
<feature type="compositionally biased region" description="Polar residues" evidence="1">
    <location>
        <begin position="41"/>
        <end position="63"/>
    </location>
</feature>
<evidence type="ECO:0000256" key="1">
    <source>
        <dbReference type="SAM" id="MobiDB-lite"/>
    </source>
</evidence>
<organism evidence="2 3">
    <name type="scientific">Populus trichocarpa</name>
    <name type="common">Western balsam poplar</name>
    <name type="synonym">Populus balsamifera subsp. trichocarpa</name>
    <dbReference type="NCBI Taxonomy" id="3694"/>
    <lineage>
        <taxon>Eukaryota</taxon>
        <taxon>Viridiplantae</taxon>
        <taxon>Streptophyta</taxon>
        <taxon>Embryophyta</taxon>
        <taxon>Tracheophyta</taxon>
        <taxon>Spermatophyta</taxon>
        <taxon>Magnoliopsida</taxon>
        <taxon>eudicotyledons</taxon>
        <taxon>Gunneridae</taxon>
        <taxon>Pentapetalae</taxon>
        <taxon>rosids</taxon>
        <taxon>fabids</taxon>
        <taxon>Malpighiales</taxon>
        <taxon>Salicaceae</taxon>
        <taxon>Saliceae</taxon>
        <taxon>Populus</taxon>
    </lineage>
</organism>
<dbReference type="Proteomes" id="UP000006729">
    <property type="component" value="Chromosome 3"/>
</dbReference>
<reference evidence="2 3" key="1">
    <citation type="journal article" date="2006" name="Science">
        <title>The genome of black cottonwood, Populus trichocarpa (Torr. &amp; Gray).</title>
        <authorList>
            <person name="Tuskan G.A."/>
            <person name="Difazio S."/>
            <person name="Jansson S."/>
            <person name="Bohlmann J."/>
            <person name="Grigoriev I."/>
            <person name="Hellsten U."/>
            <person name="Putnam N."/>
            <person name="Ralph S."/>
            <person name="Rombauts S."/>
            <person name="Salamov A."/>
            <person name="Schein J."/>
            <person name="Sterck L."/>
            <person name="Aerts A."/>
            <person name="Bhalerao R.R."/>
            <person name="Bhalerao R.P."/>
            <person name="Blaudez D."/>
            <person name="Boerjan W."/>
            <person name="Brun A."/>
            <person name="Brunner A."/>
            <person name="Busov V."/>
            <person name="Campbell M."/>
            <person name="Carlson J."/>
            <person name="Chalot M."/>
            <person name="Chapman J."/>
            <person name="Chen G.L."/>
            <person name="Cooper D."/>
            <person name="Coutinho P.M."/>
            <person name="Couturier J."/>
            <person name="Covert S."/>
            <person name="Cronk Q."/>
            <person name="Cunningham R."/>
            <person name="Davis J."/>
            <person name="Degroeve S."/>
            <person name="Dejardin A."/>
            <person name="Depamphilis C."/>
            <person name="Detter J."/>
            <person name="Dirks B."/>
            <person name="Dubchak I."/>
            <person name="Duplessis S."/>
            <person name="Ehlting J."/>
            <person name="Ellis B."/>
            <person name="Gendler K."/>
            <person name="Goodstein D."/>
            <person name="Gribskov M."/>
            <person name="Grimwood J."/>
            <person name="Groover A."/>
            <person name="Gunter L."/>
            <person name="Hamberger B."/>
            <person name="Heinze B."/>
            <person name="Helariutta Y."/>
            <person name="Henrissat B."/>
            <person name="Holligan D."/>
            <person name="Holt R."/>
            <person name="Huang W."/>
            <person name="Islam-Faridi N."/>
            <person name="Jones S."/>
            <person name="Jones-Rhoades M."/>
            <person name="Jorgensen R."/>
            <person name="Joshi C."/>
            <person name="Kangasjarvi J."/>
            <person name="Karlsson J."/>
            <person name="Kelleher C."/>
            <person name="Kirkpatrick R."/>
            <person name="Kirst M."/>
            <person name="Kohler A."/>
            <person name="Kalluri U."/>
            <person name="Larimer F."/>
            <person name="Leebens-Mack J."/>
            <person name="Leple J.C."/>
            <person name="Locascio P."/>
            <person name="Lou Y."/>
            <person name="Lucas S."/>
            <person name="Martin F."/>
            <person name="Montanini B."/>
            <person name="Napoli C."/>
            <person name="Nelson D.R."/>
            <person name="Nelson C."/>
            <person name="Nieminen K."/>
            <person name="Nilsson O."/>
            <person name="Pereda V."/>
            <person name="Peter G."/>
            <person name="Philippe R."/>
            <person name="Pilate G."/>
            <person name="Poliakov A."/>
            <person name="Razumovskaya J."/>
            <person name="Richardson P."/>
            <person name="Rinaldi C."/>
            <person name="Ritland K."/>
            <person name="Rouze P."/>
            <person name="Ryaboy D."/>
            <person name="Schmutz J."/>
            <person name="Schrader J."/>
            <person name="Segerman B."/>
            <person name="Shin H."/>
            <person name="Siddiqui A."/>
            <person name="Sterky F."/>
            <person name="Terry A."/>
            <person name="Tsai C.J."/>
            <person name="Uberbacher E."/>
            <person name="Unneberg P."/>
            <person name="Vahala J."/>
            <person name="Wall K."/>
            <person name="Wessler S."/>
            <person name="Yang G."/>
            <person name="Yin T."/>
            <person name="Douglas C."/>
            <person name="Marra M."/>
            <person name="Sandberg G."/>
            <person name="Van de Peer Y."/>
            <person name="Rokhsar D."/>
        </authorList>
    </citation>
    <scope>NUCLEOTIDE SEQUENCE [LARGE SCALE GENOMIC DNA]</scope>
    <source>
        <strain evidence="3">cv. Nisqually</strain>
    </source>
</reference>